<protein>
    <submittedName>
        <fullName evidence="1">Isoprenylcysteine carboxylmethyltransferase family protein</fullName>
    </submittedName>
</protein>
<proteinExistence type="predicted"/>
<evidence type="ECO:0000313" key="1">
    <source>
        <dbReference type="EMBL" id="MBK1867974.1"/>
    </source>
</evidence>
<gene>
    <name evidence="1" type="ORF">JHL16_16575</name>
</gene>
<dbReference type="Proteomes" id="UP000616151">
    <property type="component" value="Unassembled WGS sequence"/>
</dbReference>
<organism evidence="1 2">
    <name type="scientific">Taklimakanibacter albus</name>
    <dbReference type="NCBI Taxonomy" id="2800327"/>
    <lineage>
        <taxon>Bacteria</taxon>
        <taxon>Pseudomonadati</taxon>
        <taxon>Pseudomonadota</taxon>
        <taxon>Alphaproteobacteria</taxon>
        <taxon>Hyphomicrobiales</taxon>
        <taxon>Aestuariivirgaceae</taxon>
        <taxon>Taklimakanibacter</taxon>
    </lineage>
</organism>
<accession>A0ACC5R5P9</accession>
<comment type="caution">
    <text evidence="1">The sequence shown here is derived from an EMBL/GenBank/DDBJ whole genome shotgun (WGS) entry which is preliminary data.</text>
</comment>
<sequence length="227" mass="24920">MTEARGVAVAEFLGRGGLVAYFSFAAVVQAQSILQLIEASPAPDNLFLQILSRIASLMFLSLIVILAMFRLKPSRKAEGIEPRLSAIAATFLMVPIVMVEGGAASKEATAIGISLVALGTALSAYVLFWLGRSFSIMAEARKLVDRGPYAIVRHPLYVTEAIAVLGMVILHWSFIAVLAFVIQSALQLRRMHNEEKVLRAAFPEYATYAERTPQWFPMPVGWRRQPA</sequence>
<dbReference type="EMBL" id="JAENHL010000007">
    <property type="protein sequence ID" value="MBK1867974.1"/>
    <property type="molecule type" value="Genomic_DNA"/>
</dbReference>
<keyword evidence="2" id="KW-1185">Reference proteome</keyword>
<name>A0ACC5R5P9_9HYPH</name>
<evidence type="ECO:0000313" key="2">
    <source>
        <dbReference type="Proteomes" id="UP000616151"/>
    </source>
</evidence>
<reference evidence="1" key="1">
    <citation type="submission" date="2021-01" db="EMBL/GenBank/DDBJ databases">
        <authorList>
            <person name="Sun Q."/>
        </authorList>
    </citation>
    <scope>NUCLEOTIDE SEQUENCE</scope>
    <source>
        <strain evidence="1">YIM B02566</strain>
    </source>
</reference>